<gene>
    <name evidence="5" type="primary">LOC108675820</name>
</gene>
<feature type="region of interest" description="Disordered" evidence="2">
    <location>
        <begin position="801"/>
        <end position="822"/>
    </location>
</feature>
<dbReference type="PROSITE" id="PS50157">
    <property type="entry name" value="ZINC_FINGER_C2H2_2"/>
    <property type="match status" value="1"/>
</dbReference>
<accession>A0A8B7NZZ5</accession>
<evidence type="ECO:0000256" key="1">
    <source>
        <dbReference type="PROSITE-ProRule" id="PRU00042"/>
    </source>
</evidence>
<name>A0A8B7NZZ5_HYAAZ</name>
<dbReference type="GO" id="GO:0008270">
    <property type="term" value="F:zinc ion binding"/>
    <property type="evidence" value="ECO:0007669"/>
    <property type="project" value="UniProtKB-KW"/>
</dbReference>
<dbReference type="Proteomes" id="UP000694843">
    <property type="component" value="Unplaced"/>
</dbReference>
<organism evidence="4 5">
    <name type="scientific">Hyalella azteca</name>
    <name type="common">Amphipod</name>
    <dbReference type="NCBI Taxonomy" id="294128"/>
    <lineage>
        <taxon>Eukaryota</taxon>
        <taxon>Metazoa</taxon>
        <taxon>Ecdysozoa</taxon>
        <taxon>Arthropoda</taxon>
        <taxon>Crustacea</taxon>
        <taxon>Multicrustacea</taxon>
        <taxon>Malacostraca</taxon>
        <taxon>Eumalacostraca</taxon>
        <taxon>Peracarida</taxon>
        <taxon>Amphipoda</taxon>
        <taxon>Senticaudata</taxon>
        <taxon>Talitrida</taxon>
        <taxon>Talitroidea</taxon>
        <taxon>Hyalellidae</taxon>
        <taxon>Hyalella</taxon>
    </lineage>
</organism>
<sequence length="822" mass="90165">MDPSKPISPHTNNGTSHQESLSFLANVATSHQFSGLGFPSPQASDVHNVISSSLNISLNNSKLAYSNPMHTNHVSMVSPDVGDNINASVPTQSNVVFATQSIPVSSTQNMSVFRGVPMIPYSQVTSSLHPSLVPSTSTITTLTNKSKTDLNPYSTSLSLSSAAPSLSNSLPFHGVYSGQHTSALQAPGHQNFILQQPQFDGITQNTGMIQNHNTRLHHNNQIHLQQQQQSPILLPQHQNQVMTSLHQQQITQSLSLPQHHQQATQCPVWPNTPVSLATVDSCLPLSAANSMVNNSPVTTPVVCSVAVTHSDKSSGFCSAKSTSMSTSDANQCSEVFNTIREALSVAHNNLDAASTTSIYPDDSSYLVPSSNSSSNLAEAPGNQLSSFTFLTTSPYQLTCRHCNFSTDFHLVFTRHMACHYADKGYECPLCSIVCNSEQELKQHVNLQHLNNRPICDGKLDAKEPSVANETQKTGGNMDVSSSYCVEKEDATKWAGEQNNIKIKPKLPKKQTKSLNKKCLDKKLTNKMNETGTKTLRKSQKKNKNSLKNSNSGKKTFNKFSKEPLSQCLGDKLMNKKLPDDAQYEDTIYRPIDPIATTNKSLSYVDFYKRQSFMSINNNTSNVSSNNSFMHTQNGNFDQDVNTNFRNVQCQNITSMTLPNMSSRTSNMLDQTSLNNLMASHATNSSNPTATNLMPTTNTGGDKQDGFCPYPLEHLAAQNNYLCNEVSGTYNYQSEPLPLIVAGKSNTQVDSRNLQGNSFNLSNQATYFGNQPVYENPNGAEKSSISEHITVKIDPFDFAPSMTQKQERQPSAASYRMVNRDQN</sequence>
<protein>
    <submittedName>
        <fullName evidence="5">Uncharacterized protein LOC108675820</fullName>
    </submittedName>
</protein>
<dbReference type="Gene3D" id="3.30.160.60">
    <property type="entry name" value="Classic Zinc Finger"/>
    <property type="match status" value="1"/>
</dbReference>
<dbReference type="KEGG" id="hazt:108675820"/>
<dbReference type="SMART" id="SM00355">
    <property type="entry name" value="ZnF_C2H2"/>
    <property type="match status" value="2"/>
</dbReference>
<feature type="non-terminal residue" evidence="5">
    <location>
        <position position="822"/>
    </location>
</feature>
<keyword evidence="1" id="KW-0479">Metal-binding</keyword>
<evidence type="ECO:0000256" key="2">
    <source>
        <dbReference type="SAM" id="MobiDB-lite"/>
    </source>
</evidence>
<keyword evidence="1" id="KW-0862">Zinc</keyword>
<dbReference type="SUPFAM" id="SSF57667">
    <property type="entry name" value="beta-beta-alpha zinc fingers"/>
    <property type="match status" value="1"/>
</dbReference>
<feature type="compositionally biased region" description="Polar residues" evidence="2">
    <location>
        <begin position="801"/>
        <end position="811"/>
    </location>
</feature>
<dbReference type="InterPro" id="IPR013087">
    <property type="entry name" value="Znf_C2H2_type"/>
</dbReference>
<dbReference type="RefSeq" id="XP_018019338.2">
    <property type="nucleotide sequence ID" value="XM_018163849.2"/>
</dbReference>
<dbReference type="OrthoDB" id="6417347at2759"/>
<proteinExistence type="predicted"/>
<keyword evidence="4" id="KW-1185">Reference proteome</keyword>
<keyword evidence="1" id="KW-0863">Zinc-finger</keyword>
<feature type="compositionally biased region" description="Basic residues" evidence="2">
    <location>
        <begin position="534"/>
        <end position="544"/>
    </location>
</feature>
<dbReference type="InterPro" id="IPR036236">
    <property type="entry name" value="Znf_C2H2_sf"/>
</dbReference>
<feature type="region of interest" description="Disordered" evidence="2">
    <location>
        <begin position="523"/>
        <end position="557"/>
    </location>
</feature>
<feature type="domain" description="C2H2-type" evidence="3">
    <location>
        <begin position="425"/>
        <end position="453"/>
    </location>
</feature>
<evidence type="ECO:0000313" key="5">
    <source>
        <dbReference type="RefSeq" id="XP_018019338.2"/>
    </source>
</evidence>
<evidence type="ECO:0000313" key="4">
    <source>
        <dbReference type="Proteomes" id="UP000694843"/>
    </source>
</evidence>
<dbReference type="AlphaFoldDB" id="A0A8B7NZZ5"/>
<dbReference type="PROSITE" id="PS00028">
    <property type="entry name" value="ZINC_FINGER_C2H2_1"/>
    <property type="match status" value="1"/>
</dbReference>
<dbReference type="GeneID" id="108675820"/>
<feature type="compositionally biased region" description="Low complexity" evidence="2">
    <location>
        <begin position="545"/>
        <end position="554"/>
    </location>
</feature>
<reference evidence="5" key="1">
    <citation type="submission" date="2025-08" db="UniProtKB">
        <authorList>
            <consortium name="RefSeq"/>
        </authorList>
    </citation>
    <scope>IDENTIFICATION</scope>
    <source>
        <tissue evidence="5">Whole organism</tissue>
    </source>
</reference>
<evidence type="ECO:0000259" key="3">
    <source>
        <dbReference type="PROSITE" id="PS50157"/>
    </source>
</evidence>